<comment type="caution">
    <text evidence="2">The sequence shown here is derived from an EMBL/GenBank/DDBJ whole genome shotgun (WGS) entry which is preliminary data.</text>
</comment>
<reference evidence="2 3" key="1">
    <citation type="submission" date="2024-01" db="EMBL/GenBank/DDBJ databases">
        <title>The genomes of 5 underutilized Papilionoideae crops provide insights into root nodulation and disease resistanc.</title>
        <authorList>
            <person name="Jiang F."/>
        </authorList>
    </citation>
    <scope>NUCLEOTIDE SEQUENCE [LARGE SCALE GENOMIC DNA]</scope>
    <source>
        <strain evidence="2">LVBAO_FW01</strain>
        <tissue evidence="2">Leaves</tissue>
    </source>
</reference>
<proteinExistence type="predicted"/>
<gene>
    <name evidence="2" type="ORF">VNO77_06902</name>
</gene>
<dbReference type="Proteomes" id="UP001367508">
    <property type="component" value="Unassembled WGS sequence"/>
</dbReference>
<organism evidence="2 3">
    <name type="scientific">Canavalia gladiata</name>
    <name type="common">Sword bean</name>
    <name type="synonym">Dolichos gladiatus</name>
    <dbReference type="NCBI Taxonomy" id="3824"/>
    <lineage>
        <taxon>Eukaryota</taxon>
        <taxon>Viridiplantae</taxon>
        <taxon>Streptophyta</taxon>
        <taxon>Embryophyta</taxon>
        <taxon>Tracheophyta</taxon>
        <taxon>Spermatophyta</taxon>
        <taxon>Magnoliopsida</taxon>
        <taxon>eudicotyledons</taxon>
        <taxon>Gunneridae</taxon>
        <taxon>Pentapetalae</taxon>
        <taxon>rosids</taxon>
        <taxon>fabids</taxon>
        <taxon>Fabales</taxon>
        <taxon>Fabaceae</taxon>
        <taxon>Papilionoideae</taxon>
        <taxon>50 kb inversion clade</taxon>
        <taxon>NPAAA clade</taxon>
        <taxon>indigoferoid/millettioid clade</taxon>
        <taxon>Phaseoleae</taxon>
        <taxon>Canavalia</taxon>
    </lineage>
</organism>
<evidence type="ECO:0000313" key="3">
    <source>
        <dbReference type="Proteomes" id="UP001367508"/>
    </source>
</evidence>
<dbReference type="AlphaFoldDB" id="A0AAN9QWC3"/>
<feature type="compositionally biased region" description="Low complexity" evidence="1">
    <location>
        <begin position="25"/>
        <end position="48"/>
    </location>
</feature>
<keyword evidence="3" id="KW-1185">Reference proteome</keyword>
<protein>
    <submittedName>
        <fullName evidence="2">Uncharacterized protein</fullName>
    </submittedName>
</protein>
<evidence type="ECO:0000256" key="1">
    <source>
        <dbReference type="SAM" id="MobiDB-lite"/>
    </source>
</evidence>
<dbReference type="EMBL" id="JAYMYQ010000002">
    <property type="protein sequence ID" value="KAK7349491.1"/>
    <property type="molecule type" value="Genomic_DNA"/>
</dbReference>
<evidence type="ECO:0000313" key="2">
    <source>
        <dbReference type="EMBL" id="KAK7349491.1"/>
    </source>
</evidence>
<feature type="region of interest" description="Disordered" evidence="1">
    <location>
        <begin position="1"/>
        <end position="50"/>
    </location>
</feature>
<accession>A0AAN9QWC3</accession>
<name>A0AAN9QWC3_CANGL</name>
<sequence length="80" mass="8637">MAPKMDIQQILSPVRKLPTSGGNGSASSSTSSSTSIALSSTSSSTSSSKWTKPLTIQQIFFFHYQDALSDMHAMPTLKRR</sequence>